<feature type="chain" id="PRO_5011751250" description="Porin" evidence="1">
    <location>
        <begin position="24"/>
        <end position="331"/>
    </location>
</feature>
<evidence type="ECO:0000313" key="3">
    <source>
        <dbReference type="Proteomes" id="UP000199302"/>
    </source>
</evidence>
<keyword evidence="3" id="KW-1185">Reference proteome</keyword>
<keyword evidence="1" id="KW-0732">Signal</keyword>
<organism evidence="2 3">
    <name type="scientific">Poseidonocella sedimentorum</name>
    <dbReference type="NCBI Taxonomy" id="871652"/>
    <lineage>
        <taxon>Bacteria</taxon>
        <taxon>Pseudomonadati</taxon>
        <taxon>Pseudomonadota</taxon>
        <taxon>Alphaproteobacteria</taxon>
        <taxon>Rhodobacterales</taxon>
        <taxon>Roseobacteraceae</taxon>
        <taxon>Poseidonocella</taxon>
    </lineage>
</organism>
<dbReference type="STRING" id="871652.SAMN04515673_11517"/>
<gene>
    <name evidence="2" type="ORF">SAMN04515673_11517</name>
</gene>
<dbReference type="SUPFAM" id="SSF56935">
    <property type="entry name" value="Porins"/>
    <property type="match status" value="1"/>
</dbReference>
<evidence type="ECO:0008006" key="4">
    <source>
        <dbReference type="Google" id="ProtNLM"/>
    </source>
</evidence>
<name>A0A1I6EMI2_9RHOB</name>
<protein>
    <recommendedName>
        <fullName evidence="4">Porin</fullName>
    </recommendedName>
</protein>
<evidence type="ECO:0000313" key="2">
    <source>
        <dbReference type="EMBL" id="SFR18920.1"/>
    </source>
</evidence>
<dbReference type="EMBL" id="FOYI01000015">
    <property type="protein sequence ID" value="SFR18920.1"/>
    <property type="molecule type" value="Genomic_DNA"/>
</dbReference>
<feature type="signal peptide" evidence="1">
    <location>
        <begin position="1"/>
        <end position="23"/>
    </location>
</feature>
<accession>A0A1I6EMI2</accession>
<reference evidence="2 3" key="1">
    <citation type="submission" date="2016-10" db="EMBL/GenBank/DDBJ databases">
        <authorList>
            <person name="de Groot N.N."/>
        </authorList>
    </citation>
    <scope>NUCLEOTIDE SEQUENCE [LARGE SCALE GENOMIC DNA]</scope>
    <source>
        <strain evidence="3">KMM 9023,NRIC 0796,JCM 17311,KCTC 23692</strain>
    </source>
</reference>
<evidence type="ECO:0000256" key="1">
    <source>
        <dbReference type="SAM" id="SignalP"/>
    </source>
</evidence>
<dbReference type="AlphaFoldDB" id="A0A1I6EMI2"/>
<sequence>MSNTPFRHRLVALVPAVIGSSLAAQTLPTGEVSGQNVLGRASEAPLYSGTATLGYGNGEIEGEDFDRRSLMLSGDVAFGRRPDAGFGAELRLDLETLEADGELDLSGFSVAPRYRYNYGGELGVYFERTGFSGPDDDLRFNSYGVTGGYDYSFSDFEVYYGRIEAIGDLEGEDTGTEYGARYAARPMPEAVIGGLWGRTEIDGEGINVLGLGGAYSRGQLTLFGGITRASLDDLGGIDEYSGTALGIGAGYDLGGVAGLPLMASVEYVDRNLRLEGGGEEFDGDGHEIRLGLSLPFGAQSAVSPPQSSVAGSVIDGGRSAFGNNLTSLFGF</sequence>
<proteinExistence type="predicted"/>
<dbReference type="RefSeq" id="WP_143104190.1">
    <property type="nucleotide sequence ID" value="NZ_FOYI01000015.1"/>
</dbReference>
<dbReference type="Proteomes" id="UP000199302">
    <property type="component" value="Unassembled WGS sequence"/>
</dbReference>
<dbReference type="OrthoDB" id="7326315at2"/>